<dbReference type="InterPro" id="IPR050964">
    <property type="entry name" value="Striated_Muscle_Regulatory"/>
</dbReference>
<dbReference type="Gene3D" id="2.60.40.10">
    <property type="entry name" value="Immunoglobulins"/>
    <property type="match status" value="2"/>
</dbReference>
<sequence>MTPTHTAVRFLRAASVALMAGGLVAAGVVSAQADSAGTLSFTPTSGTANGSSTFTTSGQCPVSETVRFKVFGGSGEGAVIADPVSVNSPKNINGAILASSLNFGSGMQVLAGSTWQDFATGGSPSLSRLNGVYTVRAWCSGGSWFDGKITFSGAGVSDAIYAAGEVTAPGAPVPVATPGSGQVSLSWPAPSDGGSAITGYTVTRTPGSITCPVVDRTAVCTGLTNGTAYTFSVVARNALFSSSDGITTGKPVGKPGKPGAPVAARVKSGVNYVGNKLKVSWTAAAANGATVTTYTVTASPKVGTATKTCTTTGALTCTVLGLTNGVGYIFSVTATNTAGTGLAATTARLAPVGTIAVTWVKSGLTLKGTFAKQATATRYKYTATGATKRAAACVVATKVTCTIALAKGTTTVVVNATNASGALVATATKKQVA</sequence>
<dbReference type="SUPFAM" id="SSF49265">
    <property type="entry name" value="Fibronectin type III"/>
    <property type="match status" value="1"/>
</dbReference>
<gene>
    <name evidence="3" type="ORF">UFOPK3773_00014</name>
</gene>
<evidence type="ECO:0000256" key="1">
    <source>
        <dbReference type="ARBA" id="ARBA00022737"/>
    </source>
</evidence>
<dbReference type="SMART" id="SM00060">
    <property type="entry name" value="FN3"/>
    <property type="match status" value="2"/>
</dbReference>
<organism evidence="3">
    <name type="scientific">freshwater metagenome</name>
    <dbReference type="NCBI Taxonomy" id="449393"/>
    <lineage>
        <taxon>unclassified sequences</taxon>
        <taxon>metagenomes</taxon>
        <taxon>ecological metagenomes</taxon>
    </lineage>
</organism>
<name>A0A6J7I7A9_9ZZZZ</name>
<dbReference type="PRINTS" id="PR00014">
    <property type="entry name" value="FNTYPEIII"/>
</dbReference>
<dbReference type="EMBL" id="CAFBNF010000001">
    <property type="protein sequence ID" value="CAB4926888.1"/>
    <property type="molecule type" value="Genomic_DNA"/>
</dbReference>
<protein>
    <submittedName>
        <fullName evidence="3">Unannotated protein</fullName>
    </submittedName>
</protein>
<evidence type="ECO:0000259" key="2">
    <source>
        <dbReference type="PROSITE" id="PS50853"/>
    </source>
</evidence>
<dbReference type="AlphaFoldDB" id="A0A6J7I7A9"/>
<keyword evidence="1" id="KW-0677">Repeat</keyword>
<dbReference type="CDD" id="cd00063">
    <property type="entry name" value="FN3"/>
    <property type="match status" value="1"/>
</dbReference>
<feature type="domain" description="Fibronectin type-III" evidence="2">
    <location>
        <begin position="260"/>
        <end position="357"/>
    </location>
</feature>
<proteinExistence type="predicted"/>
<dbReference type="InterPro" id="IPR013783">
    <property type="entry name" value="Ig-like_fold"/>
</dbReference>
<dbReference type="InterPro" id="IPR036116">
    <property type="entry name" value="FN3_sf"/>
</dbReference>
<dbReference type="PANTHER" id="PTHR13817">
    <property type="entry name" value="TITIN"/>
    <property type="match status" value="1"/>
</dbReference>
<evidence type="ECO:0000313" key="3">
    <source>
        <dbReference type="EMBL" id="CAB4926888.1"/>
    </source>
</evidence>
<dbReference type="PANTHER" id="PTHR13817:SF73">
    <property type="entry name" value="FIBRONECTIN TYPE-III DOMAIN-CONTAINING PROTEIN"/>
    <property type="match status" value="1"/>
</dbReference>
<dbReference type="Pfam" id="PF00041">
    <property type="entry name" value="fn3"/>
    <property type="match status" value="2"/>
</dbReference>
<accession>A0A6J7I7A9</accession>
<feature type="domain" description="Fibronectin type-III" evidence="2">
    <location>
        <begin position="168"/>
        <end position="251"/>
    </location>
</feature>
<reference evidence="3" key="1">
    <citation type="submission" date="2020-05" db="EMBL/GenBank/DDBJ databases">
        <authorList>
            <person name="Chiriac C."/>
            <person name="Salcher M."/>
            <person name="Ghai R."/>
            <person name="Kavagutti S V."/>
        </authorList>
    </citation>
    <scope>NUCLEOTIDE SEQUENCE</scope>
</reference>
<dbReference type="InterPro" id="IPR003961">
    <property type="entry name" value="FN3_dom"/>
</dbReference>
<dbReference type="PROSITE" id="PS50853">
    <property type="entry name" value="FN3"/>
    <property type="match status" value="2"/>
</dbReference>